<reference evidence="4" key="1">
    <citation type="submission" date="2025-08" db="UniProtKB">
        <authorList>
            <consortium name="RefSeq"/>
        </authorList>
    </citation>
    <scope>IDENTIFICATION</scope>
    <source>
        <tissue evidence="4">Entire body</tissue>
    </source>
</reference>
<evidence type="ECO:0000259" key="2">
    <source>
        <dbReference type="PROSITE" id="PS50158"/>
    </source>
</evidence>
<dbReference type="GeneID" id="112904909"/>
<dbReference type="Pfam" id="PF07530">
    <property type="entry name" value="PRE_C2HC"/>
    <property type="match status" value="1"/>
</dbReference>
<name>A0A7F5R7J2_AGRPL</name>
<dbReference type="InParanoid" id="A0A7F5R7J2"/>
<dbReference type="AlphaFoldDB" id="A0A7F5R7J2"/>
<proteinExistence type="predicted"/>
<evidence type="ECO:0000313" key="3">
    <source>
        <dbReference type="Proteomes" id="UP000192223"/>
    </source>
</evidence>
<protein>
    <submittedName>
        <fullName evidence="4">Uncharacterized protein LOC112904909</fullName>
    </submittedName>
</protein>
<dbReference type="OrthoDB" id="6783335at2759"/>
<keyword evidence="3" id="KW-1185">Reference proteome</keyword>
<dbReference type="PROSITE" id="PS50158">
    <property type="entry name" value="ZF_CCHC"/>
    <property type="match status" value="1"/>
</dbReference>
<keyword evidence="1" id="KW-0862">Zinc</keyword>
<dbReference type="GO" id="GO:0008270">
    <property type="term" value="F:zinc ion binding"/>
    <property type="evidence" value="ECO:0007669"/>
    <property type="project" value="UniProtKB-KW"/>
</dbReference>
<accession>A0A7F5R7J2</accession>
<dbReference type="KEGG" id="apln:112904909"/>
<feature type="domain" description="CCHC-type" evidence="2">
    <location>
        <begin position="179"/>
        <end position="193"/>
    </location>
</feature>
<dbReference type="GO" id="GO:0003676">
    <property type="term" value="F:nucleic acid binding"/>
    <property type="evidence" value="ECO:0007669"/>
    <property type="project" value="InterPro"/>
</dbReference>
<dbReference type="Proteomes" id="UP000192223">
    <property type="component" value="Unplaced"/>
</dbReference>
<dbReference type="InterPro" id="IPR006579">
    <property type="entry name" value="Pre_C2HC_dom"/>
</dbReference>
<gene>
    <name evidence="4" type="primary">LOC112904909</name>
</gene>
<sequence>MELDEGFEIPKKTRKLTYDQRTATNVTTSNSFEVLHCESTDQPKIPPVIIHYNEDWNQIRKKLQLNNDTTLHRRRPQQALLDRIDCYYYTYTCDRKRPIKYVMKGIPTSLSCDDVSNDLEGKGISDTTVHRMKSRSKEIPLVLIIAPKEIGEKIKGIKTCCHLRVSIEMYRKLRRPTQCHRCQRIGHVQRNCKMAPRCLPGLQGLHDEDTKDTKAYQLNQGHRVYRPTRDLICENNSGEAKNGKPFNFNRDNNNI</sequence>
<keyword evidence="1" id="KW-0863">Zinc-finger</keyword>
<dbReference type="RefSeq" id="XP_025831924.1">
    <property type="nucleotide sequence ID" value="XM_025976139.1"/>
</dbReference>
<evidence type="ECO:0000313" key="4">
    <source>
        <dbReference type="RefSeq" id="XP_025831924.1"/>
    </source>
</evidence>
<dbReference type="InterPro" id="IPR001878">
    <property type="entry name" value="Znf_CCHC"/>
</dbReference>
<organism evidence="3 4">
    <name type="scientific">Agrilus planipennis</name>
    <name type="common">Emerald ash borer</name>
    <name type="synonym">Agrilus marcopoli</name>
    <dbReference type="NCBI Taxonomy" id="224129"/>
    <lineage>
        <taxon>Eukaryota</taxon>
        <taxon>Metazoa</taxon>
        <taxon>Ecdysozoa</taxon>
        <taxon>Arthropoda</taxon>
        <taxon>Hexapoda</taxon>
        <taxon>Insecta</taxon>
        <taxon>Pterygota</taxon>
        <taxon>Neoptera</taxon>
        <taxon>Endopterygota</taxon>
        <taxon>Coleoptera</taxon>
        <taxon>Polyphaga</taxon>
        <taxon>Elateriformia</taxon>
        <taxon>Buprestoidea</taxon>
        <taxon>Buprestidae</taxon>
        <taxon>Agrilinae</taxon>
        <taxon>Agrilus</taxon>
    </lineage>
</organism>
<keyword evidence="1" id="KW-0479">Metal-binding</keyword>
<evidence type="ECO:0000256" key="1">
    <source>
        <dbReference type="PROSITE-ProRule" id="PRU00047"/>
    </source>
</evidence>